<comment type="caution">
    <text evidence="1">The sequence shown here is derived from an EMBL/GenBank/DDBJ whole genome shotgun (WGS) entry which is preliminary data.</text>
</comment>
<accession>A0A9Q4QS96</accession>
<proteinExistence type="predicted"/>
<evidence type="ECO:0000313" key="2">
    <source>
        <dbReference type="Proteomes" id="UP000474061"/>
    </source>
</evidence>
<dbReference type="EMBL" id="VDCJ01000256">
    <property type="protein sequence ID" value="MRU22753.1"/>
    <property type="molecule type" value="Genomic_DNA"/>
</dbReference>
<dbReference type="InterPro" id="IPR043502">
    <property type="entry name" value="DNA/RNA_pol_sf"/>
</dbReference>
<reference evidence="1" key="2">
    <citation type="journal article" date="2020" name="Appl. Environ. Microbiol.">
        <title>Multiple intercontinental introductions associated with the emergence of a plant pathogen in Europe.</title>
        <authorList>
            <person name="Landa B.B."/>
            <person name="Castillo A.I."/>
            <person name="Giampetruzzi A."/>
            <person name="Kahn A."/>
            <person name="Roman-Ecija M."/>
            <person name="Velasco-Amo M.P."/>
            <person name="Navas-Cortes J.A."/>
            <person name="Marco-Noales E."/>
            <person name="Barbe S."/>
            <person name="Moralejo E."/>
            <person name="Coletta-Filho H.D."/>
            <person name="Saldarelli P."/>
            <person name="Saponari M."/>
            <person name="Almeida R.P.P."/>
        </authorList>
    </citation>
    <scope>NUCLEOTIDE SEQUENCE</scope>
    <source>
        <strain evidence="1">XYL1981</strain>
    </source>
</reference>
<dbReference type="Proteomes" id="UP000474061">
    <property type="component" value="Unassembled WGS sequence"/>
</dbReference>
<reference evidence="1" key="1">
    <citation type="submission" date="2019-05" db="EMBL/GenBank/DDBJ databases">
        <authorList>
            <person name="Castillo A."/>
            <person name="Giampetruzzi A."/>
            <person name="Landa B."/>
            <person name="Saponari M."/>
            <person name="Almeida R.P.P."/>
            <person name="Moralejo E."/>
            <person name="Marco-Noales E."/>
            <person name="Velasco-Amo M.P."/>
            <person name="Roman-Ecija M."/>
            <person name="Navarro I."/>
            <person name="Monterde A."/>
            <person name="Barbe S."/>
        </authorList>
    </citation>
    <scope>NUCLEOTIDE SEQUENCE</scope>
    <source>
        <strain evidence="1">XYL1981</strain>
    </source>
</reference>
<feature type="non-terminal residue" evidence="1">
    <location>
        <position position="150"/>
    </location>
</feature>
<dbReference type="SUPFAM" id="SSF56672">
    <property type="entry name" value="DNA/RNA polymerases"/>
    <property type="match status" value="1"/>
</dbReference>
<evidence type="ECO:0000313" key="1">
    <source>
        <dbReference type="EMBL" id="MRU22753.1"/>
    </source>
</evidence>
<protein>
    <submittedName>
        <fullName evidence="1">DNA polymerase</fullName>
    </submittedName>
</protein>
<gene>
    <name evidence="1" type="ORF">FG476_01165</name>
</gene>
<name>A0A9Q4QS96_XYLFS</name>
<dbReference type="AlphaFoldDB" id="A0A9Q4QS96"/>
<sequence length="150" mass="16637">MDWAQFVEYARRDVAAMRDVVKRLPSHNYSGAELALWFLDQTINDRGVLVDTDLAQAAIGAVERAKCTLAHRTEALTGGAVQAATQRDALLHHLSTEHGVALPDMQQHTVERCLDDPLLPETVRELLSIRRQASTTSTAKYQALLNCTSR</sequence>
<organism evidence="1 2">
    <name type="scientific">Xylella fastidiosa subsp. multiplex</name>
    <dbReference type="NCBI Taxonomy" id="644357"/>
    <lineage>
        <taxon>Bacteria</taxon>
        <taxon>Pseudomonadati</taxon>
        <taxon>Pseudomonadota</taxon>
        <taxon>Gammaproteobacteria</taxon>
        <taxon>Lysobacterales</taxon>
        <taxon>Lysobacteraceae</taxon>
        <taxon>Xylella</taxon>
    </lineage>
</organism>